<feature type="compositionally biased region" description="Basic residues" evidence="1">
    <location>
        <begin position="117"/>
        <end position="126"/>
    </location>
</feature>
<accession>A0A428SSF7</accession>
<protein>
    <submittedName>
        <fullName evidence="2">Uncharacterized protein</fullName>
    </submittedName>
</protein>
<keyword evidence="3" id="KW-1185">Reference proteome</keyword>
<feature type="region of interest" description="Disordered" evidence="1">
    <location>
        <begin position="1"/>
        <end position="21"/>
    </location>
</feature>
<organism evidence="2 3">
    <name type="scientific">Fusarium oligoseptatum</name>
    <dbReference type="NCBI Taxonomy" id="2604345"/>
    <lineage>
        <taxon>Eukaryota</taxon>
        <taxon>Fungi</taxon>
        <taxon>Dikarya</taxon>
        <taxon>Ascomycota</taxon>
        <taxon>Pezizomycotina</taxon>
        <taxon>Sordariomycetes</taxon>
        <taxon>Hypocreomycetidae</taxon>
        <taxon>Hypocreales</taxon>
        <taxon>Nectriaceae</taxon>
        <taxon>Fusarium</taxon>
        <taxon>Fusarium solani species complex</taxon>
    </lineage>
</organism>
<sequence>MRYRDKQEKGAEKGADLEGTRPSLEVLDSDSCTIQYNTRTKCISFAPRLSLWHCYRSVLGEVLSDCIRVNLHEVFHLPFHLAATSIHHPTRTSHKILPNQPAHPPPRTILPLLRPRASGRSRRGSS</sequence>
<name>A0A428SSF7_9HYPO</name>
<proteinExistence type="predicted"/>
<comment type="caution">
    <text evidence="2">The sequence shown here is derived from an EMBL/GenBank/DDBJ whole genome shotgun (WGS) entry which is preliminary data.</text>
</comment>
<dbReference type="AlphaFoldDB" id="A0A428SSF7"/>
<feature type="region of interest" description="Disordered" evidence="1">
    <location>
        <begin position="90"/>
        <end position="126"/>
    </location>
</feature>
<feature type="compositionally biased region" description="Basic and acidic residues" evidence="1">
    <location>
        <begin position="1"/>
        <end position="19"/>
    </location>
</feature>
<dbReference type="Proteomes" id="UP000287144">
    <property type="component" value="Unassembled WGS sequence"/>
</dbReference>
<evidence type="ECO:0000313" key="2">
    <source>
        <dbReference type="EMBL" id="RSL92729.1"/>
    </source>
</evidence>
<gene>
    <name evidence="2" type="ORF">CEP52_013662</name>
</gene>
<dbReference type="EMBL" id="NKCK01000197">
    <property type="protein sequence ID" value="RSL92729.1"/>
    <property type="molecule type" value="Genomic_DNA"/>
</dbReference>
<evidence type="ECO:0000256" key="1">
    <source>
        <dbReference type="SAM" id="MobiDB-lite"/>
    </source>
</evidence>
<evidence type="ECO:0000313" key="3">
    <source>
        <dbReference type="Proteomes" id="UP000287144"/>
    </source>
</evidence>
<reference evidence="2 3" key="1">
    <citation type="submission" date="2017-06" db="EMBL/GenBank/DDBJ databases">
        <title>Comparative genomic analysis of Ambrosia Fusariam Clade fungi.</title>
        <authorList>
            <person name="Stajich J.E."/>
            <person name="Carrillo J."/>
            <person name="Kijimoto T."/>
            <person name="Eskalen A."/>
            <person name="O'Donnell K."/>
            <person name="Kasson M."/>
        </authorList>
    </citation>
    <scope>NUCLEOTIDE SEQUENCE [LARGE SCALE GENOMIC DNA]</scope>
    <source>
        <strain evidence="2 3">NRRL62579</strain>
    </source>
</reference>